<evidence type="ECO:0000313" key="2">
    <source>
        <dbReference type="EMBL" id="GIY77599.1"/>
    </source>
</evidence>
<dbReference type="InterPro" id="IPR009349">
    <property type="entry name" value="TRIP4/RQT4_C2HC5_Znf"/>
</dbReference>
<dbReference type="InterPro" id="IPR039128">
    <property type="entry name" value="TRIP4-like"/>
</dbReference>
<dbReference type="FunFam" id="2.30.130.30:FF:000006">
    <property type="entry name" value="Putative_zinc_finger_motif_-_C2HC5-type /ASCH_domain_containing_protein_-_putative"/>
    <property type="match status" value="1"/>
</dbReference>
<protein>
    <submittedName>
        <fullName evidence="2">Activating signal cointegrator 1</fullName>
    </submittedName>
</protein>
<dbReference type="GO" id="GO:0005634">
    <property type="term" value="C:nucleus"/>
    <property type="evidence" value="ECO:0007669"/>
    <property type="project" value="InterPro"/>
</dbReference>
<dbReference type="Pfam" id="PF06221">
    <property type="entry name" value="zf-C2HC5"/>
    <property type="match status" value="1"/>
</dbReference>
<organism evidence="2 3">
    <name type="scientific">Caerostris darwini</name>
    <dbReference type="NCBI Taxonomy" id="1538125"/>
    <lineage>
        <taxon>Eukaryota</taxon>
        <taxon>Metazoa</taxon>
        <taxon>Ecdysozoa</taxon>
        <taxon>Arthropoda</taxon>
        <taxon>Chelicerata</taxon>
        <taxon>Arachnida</taxon>
        <taxon>Araneae</taxon>
        <taxon>Araneomorphae</taxon>
        <taxon>Entelegynae</taxon>
        <taxon>Araneoidea</taxon>
        <taxon>Araneidae</taxon>
        <taxon>Caerostris</taxon>
    </lineage>
</organism>
<dbReference type="Pfam" id="PF23134">
    <property type="entry name" value="TRIP4_3rd"/>
    <property type="match status" value="1"/>
</dbReference>
<dbReference type="GO" id="GO:0072344">
    <property type="term" value="P:rescue of stalled ribosome"/>
    <property type="evidence" value="ECO:0007669"/>
    <property type="project" value="InterPro"/>
</dbReference>
<dbReference type="SUPFAM" id="SSF88697">
    <property type="entry name" value="PUA domain-like"/>
    <property type="match status" value="1"/>
</dbReference>
<name>A0AAV4W6X2_9ARAC</name>
<dbReference type="Proteomes" id="UP001054837">
    <property type="component" value="Unassembled WGS sequence"/>
</dbReference>
<dbReference type="AlphaFoldDB" id="A0AAV4W6X2"/>
<reference evidence="2 3" key="1">
    <citation type="submission" date="2021-06" db="EMBL/GenBank/DDBJ databases">
        <title>Caerostris darwini draft genome.</title>
        <authorList>
            <person name="Kono N."/>
            <person name="Arakawa K."/>
        </authorList>
    </citation>
    <scope>NUCLEOTIDE SEQUENCE [LARGE SCALE GENOMIC DNA]</scope>
</reference>
<dbReference type="SMART" id="SM01022">
    <property type="entry name" value="ASCH"/>
    <property type="match status" value="1"/>
</dbReference>
<comment type="caution">
    <text evidence="2">The sequence shown here is derived from an EMBL/GenBank/DDBJ whole genome shotgun (WGS) entry which is preliminary data.</text>
</comment>
<dbReference type="EMBL" id="BPLQ01014146">
    <property type="protein sequence ID" value="GIY77599.1"/>
    <property type="molecule type" value="Genomic_DNA"/>
</dbReference>
<dbReference type="InterPro" id="IPR056993">
    <property type="entry name" value="TRIP4_3rd_dom"/>
</dbReference>
<dbReference type="GO" id="GO:0180022">
    <property type="term" value="C:RQC-trigger complex"/>
    <property type="evidence" value="ECO:0007669"/>
    <property type="project" value="InterPro"/>
</dbReference>
<dbReference type="InterPro" id="IPR007374">
    <property type="entry name" value="ASCH_domain"/>
</dbReference>
<dbReference type="PANTHER" id="PTHR12963">
    <property type="entry name" value="THYROID RECEPTOR INTERACTING PROTEIN RELATED"/>
    <property type="match status" value="1"/>
</dbReference>
<keyword evidence="3" id="KW-1185">Reference proteome</keyword>
<dbReference type="Pfam" id="PF04266">
    <property type="entry name" value="ASCH"/>
    <property type="match status" value="1"/>
</dbReference>
<feature type="domain" description="ASCH" evidence="1">
    <location>
        <begin position="266"/>
        <end position="365"/>
    </location>
</feature>
<gene>
    <name evidence="2" type="primary">TRIP4</name>
    <name evidence="2" type="ORF">CDAR_71971</name>
</gene>
<evidence type="ECO:0000313" key="3">
    <source>
        <dbReference type="Proteomes" id="UP001054837"/>
    </source>
</evidence>
<dbReference type="Gene3D" id="2.30.130.30">
    <property type="entry name" value="Hypothetical protein"/>
    <property type="match status" value="1"/>
</dbReference>
<dbReference type="InterPro" id="IPR015947">
    <property type="entry name" value="PUA-like_sf"/>
</dbReference>
<sequence length="404" mass="46905">MKKGGKHNTKFIPLNAADIEKEKILLPGRRECNCEASKHDLINNCLECGRIVCKQEGSGPCFTCGNLVCTPKEQEAIIRQSKTGMKLYHKLVNLQCDPKQQKENYISNNDKLKSALEHKDKLLEYDRTIEKRTKVIDDENDYFQENSKWLNEKERKVLNKKKEELYDKMHNRQKQKFTFDFAGRQVVEEKIDFHIDVEELLKPDTSIFECQDASTFNIPADLQLVYKDDNESHDYIPATPKEEDKRFNIRIQDKGLQEMSDEGNCLSLHQPYASLLVAGIKTHEGRVWYSSFRGRLWIHSAGKVPTKQEIDEVKNMYEHIHGDCNFPKTYPHGCLLGCIDLVDCLPQDEYKIQYPDGEIASPYVFICENPQELGIKFPMKGKHKIFKLDSNIHMAAKKTLMKRI</sequence>
<dbReference type="GO" id="GO:0008270">
    <property type="term" value="F:zinc ion binding"/>
    <property type="evidence" value="ECO:0007669"/>
    <property type="project" value="InterPro"/>
</dbReference>
<dbReference type="PANTHER" id="PTHR12963:SF4">
    <property type="entry name" value="ACTIVATING SIGNAL COINTEGRATOR 1"/>
    <property type="match status" value="1"/>
</dbReference>
<dbReference type="CDD" id="cd06554">
    <property type="entry name" value="ASCH_ASC-1_like"/>
    <property type="match status" value="1"/>
</dbReference>
<proteinExistence type="predicted"/>
<evidence type="ECO:0000259" key="1">
    <source>
        <dbReference type="SMART" id="SM01022"/>
    </source>
</evidence>
<accession>A0AAV4W6X2</accession>